<dbReference type="Proteomes" id="UP000018888">
    <property type="component" value="Unassembled WGS sequence"/>
</dbReference>
<keyword evidence="1" id="KW-0472">Membrane</keyword>
<dbReference type="VEuPathDB" id="FungiDB:RhiirFUN_017971"/>
<gene>
    <name evidence="2" type="ORF">GLOIN_2v1738131</name>
</gene>
<feature type="transmembrane region" description="Helical" evidence="1">
    <location>
        <begin position="6"/>
        <end position="26"/>
    </location>
</feature>
<keyword evidence="3" id="KW-1185">Reference proteome</keyword>
<accession>A0A2P4NWZ0</accession>
<comment type="caution">
    <text evidence="2">The sequence shown here is derived from an EMBL/GenBank/DDBJ whole genome shotgun (WGS) entry which is preliminary data.</text>
</comment>
<sequence length="50" mass="6008">RLPMHALLIIAMAHFQFLFYIFCIIWNESYLSKYLVTQLIWHANLISNPI</sequence>
<proteinExistence type="predicted"/>
<feature type="non-terminal residue" evidence="2">
    <location>
        <position position="50"/>
    </location>
</feature>
<keyword evidence="1" id="KW-1133">Transmembrane helix</keyword>
<dbReference type="AlphaFoldDB" id="A0A2P4NWZ0"/>
<evidence type="ECO:0000313" key="2">
    <source>
        <dbReference type="EMBL" id="POG57644.1"/>
    </source>
</evidence>
<dbReference type="EMBL" id="AUPC02000651">
    <property type="protein sequence ID" value="POG57644.1"/>
    <property type="molecule type" value="Genomic_DNA"/>
</dbReference>
<reference evidence="2 3" key="2">
    <citation type="journal article" date="2018" name="New Phytol.">
        <title>High intraspecific genome diversity in the model arbuscular mycorrhizal symbiont Rhizophagus irregularis.</title>
        <authorList>
            <person name="Chen E.C.H."/>
            <person name="Morin E."/>
            <person name="Beaudet D."/>
            <person name="Noel J."/>
            <person name="Yildirir G."/>
            <person name="Ndikumana S."/>
            <person name="Charron P."/>
            <person name="St-Onge C."/>
            <person name="Giorgi J."/>
            <person name="Kruger M."/>
            <person name="Marton T."/>
            <person name="Ropars J."/>
            <person name="Grigoriev I.V."/>
            <person name="Hainaut M."/>
            <person name="Henrissat B."/>
            <person name="Roux C."/>
            <person name="Martin F."/>
            <person name="Corradi N."/>
        </authorList>
    </citation>
    <scope>NUCLEOTIDE SEQUENCE [LARGE SCALE GENOMIC DNA]</scope>
    <source>
        <strain evidence="2 3">DAOM 197198</strain>
    </source>
</reference>
<feature type="non-terminal residue" evidence="2">
    <location>
        <position position="1"/>
    </location>
</feature>
<keyword evidence="1" id="KW-0812">Transmembrane</keyword>
<organism evidence="2 3">
    <name type="scientific">Rhizophagus irregularis (strain DAOM 181602 / DAOM 197198 / MUCL 43194)</name>
    <name type="common">Arbuscular mycorrhizal fungus</name>
    <name type="synonym">Glomus intraradices</name>
    <dbReference type="NCBI Taxonomy" id="747089"/>
    <lineage>
        <taxon>Eukaryota</taxon>
        <taxon>Fungi</taxon>
        <taxon>Fungi incertae sedis</taxon>
        <taxon>Mucoromycota</taxon>
        <taxon>Glomeromycotina</taxon>
        <taxon>Glomeromycetes</taxon>
        <taxon>Glomerales</taxon>
        <taxon>Glomeraceae</taxon>
        <taxon>Rhizophagus</taxon>
    </lineage>
</organism>
<evidence type="ECO:0000256" key="1">
    <source>
        <dbReference type="SAM" id="Phobius"/>
    </source>
</evidence>
<reference evidence="2 3" key="1">
    <citation type="journal article" date="2013" name="Proc. Natl. Acad. Sci. U.S.A.">
        <title>Genome of an arbuscular mycorrhizal fungus provides insight into the oldest plant symbiosis.</title>
        <authorList>
            <person name="Tisserant E."/>
            <person name="Malbreil M."/>
            <person name="Kuo A."/>
            <person name="Kohler A."/>
            <person name="Symeonidi A."/>
            <person name="Balestrini R."/>
            <person name="Charron P."/>
            <person name="Duensing N."/>
            <person name="Frei Dit Frey N."/>
            <person name="Gianinazzi-Pearson V."/>
            <person name="Gilbert L.B."/>
            <person name="Handa Y."/>
            <person name="Herr J.R."/>
            <person name="Hijri M."/>
            <person name="Koul R."/>
            <person name="Kawaguchi M."/>
            <person name="Krajinski F."/>
            <person name="Lammers P.J."/>
            <person name="Masclaux F.G."/>
            <person name="Murat C."/>
            <person name="Morin E."/>
            <person name="Ndikumana S."/>
            <person name="Pagni M."/>
            <person name="Petitpierre D."/>
            <person name="Requena N."/>
            <person name="Rosikiewicz P."/>
            <person name="Riley R."/>
            <person name="Saito K."/>
            <person name="San Clemente H."/>
            <person name="Shapiro H."/>
            <person name="van Tuinen D."/>
            <person name="Becard G."/>
            <person name="Bonfante P."/>
            <person name="Paszkowski U."/>
            <person name="Shachar-Hill Y.Y."/>
            <person name="Tuskan G.A."/>
            <person name="Young P.W."/>
            <person name="Sanders I.R."/>
            <person name="Henrissat B."/>
            <person name="Rensing S.A."/>
            <person name="Grigoriev I.V."/>
            <person name="Corradi N."/>
            <person name="Roux C."/>
            <person name="Martin F."/>
        </authorList>
    </citation>
    <scope>NUCLEOTIDE SEQUENCE [LARGE SCALE GENOMIC DNA]</scope>
    <source>
        <strain evidence="2 3">DAOM 197198</strain>
    </source>
</reference>
<name>A0A2P4NWZ0_RHIID</name>
<protein>
    <submittedName>
        <fullName evidence="2">Uncharacterized protein</fullName>
    </submittedName>
</protein>
<evidence type="ECO:0000313" key="3">
    <source>
        <dbReference type="Proteomes" id="UP000018888"/>
    </source>
</evidence>